<dbReference type="RefSeq" id="WP_187082596.1">
    <property type="nucleotide sequence ID" value="NZ_JACORU010000006.1"/>
</dbReference>
<organism evidence="6 7">
    <name type="scientific">Ramlibacter albus</name>
    <dbReference type="NCBI Taxonomy" id="2079448"/>
    <lineage>
        <taxon>Bacteria</taxon>
        <taxon>Pseudomonadati</taxon>
        <taxon>Pseudomonadota</taxon>
        <taxon>Betaproteobacteria</taxon>
        <taxon>Burkholderiales</taxon>
        <taxon>Comamonadaceae</taxon>
        <taxon>Ramlibacter</taxon>
    </lineage>
</organism>
<dbReference type="EC" id="3.5.3.13" evidence="6"/>
<dbReference type="Gene3D" id="3.20.20.140">
    <property type="entry name" value="Metal-dependent hydrolases"/>
    <property type="match status" value="1"/>
</dbReference>
<gene>
    <name evidence="6" type="ORF">H8R02_16725</name>
</gene>
<dbReference type="InterPro" id="IPR051607">
    <property type="entry name" value="Metallo-dep_hydrolases"/>
</dbReference>
<keyword evidence="3 6" id="KW-0378">Hydrolase</keyword>
<dbReference type="Pfam" id="PF01979">
    <property type="entry name" value="Amidohydro_1"/>
    <property type="match status" value="1"/>
</dbReference>
<dbReference type="InterPro" id="IPR006680">
    <property type="entry name" value="Amidohydro-rel"/>
</dbReference>
<dbReference type="InterPro" id="IPR010252">
    <property type="entry name" value="HutF"/>
</dbReference>
<accession>A0A923S332</accession>
<dbReference type="InterPro" id="IPR032466">
    <property type="entry name" value="Metal_Hydrolase"/>
</dbReference>
<dbReference type="SUPFAM" id="SSF51556">
    <property type="entry name" value="Metallo-dependent hydrolases"/>
    <property type="match status" value="1"/>
</dbReference>
<dbReference type="Proteomes" id="UP000596827">
    <property type="component" value="Unassembled WGS sequence"/>
</dbReference>
<dbReference type="Gene3D" id="2.30.40.10">
    <property type="entry name" value="Urease, subunit C, domain 1"/>
    <property type="match status" value="1"/>
</dbReference>
<evidence type="ECO:0000256" key="2">
    <source>
        <dbReference type="ARBA" id="ARBA00022723"/>
    </source>
</evidence>
<name>A0A923S332_9BURK</name>
<dbReference type="GO" id="GO:0046872">
    <property type="term" value="F:metal ion binding"/>
    <property type="evidence" value="ECO:0007669"/>
    <property type="project" value="UniProtKB-KW"/>
</dbReference>
<sequence>MGGERRYLAPAAWVNGAWAKDVLLEVGADGRWARIEPGAPSSEAERVPGPILPGLVNAHSHAFQRAIAGLTERSSGTADNFWHWRDRMYAAALRISPQQVEAIAAYLYAELLRAGYTHVCEFHYLHNDLDGKPYADAAEMSHALVRAAQRVGIGITVLPTLYMRSGFAAKGLRDDQRRFASTPESVLRIGEAVRRASNDADRVTAGVALHSLRAVDEAAVGDVARAAAGPVHIHIAEQQQEVADCLERHGQRPVEWLLAHATPDARWNLVHATQTTRDELAALRSTGASIVLCPSTEGNLGDGVFDLPAWMGASGRWSIGSDSHVTRSWQEELRLLEYSQRFVLRQRNVAAHAAVATSTAAALFDGAVEGGTAAAGVPLAGLAVGQRADFVVVDTESPALVGLPEDHLLDAIVFSSPDARFSRVYVAGEEVKQPELREAFGEAMQALWA</sequence>
<dbReference type="GO" id="GO:0050416">
    <property type="term" value="F:formimidoylglutamate deiminase activity"/>
    <property type="evidence" value="ECO:0007669"/>
    <property type="project" value="UniProtKB-EC"/>
</dbReference>
<evidence type="ECO:0000256" key="4">
    <source>
        <dbReference type="ARBA" id="ARBA00022833"/>
    </source>
</evidence>
<keyword evidence="4" id="KW-0862">Zinc</keyword>
<proteinExistence type="predicted"/>
<reference evidence="6" key="1">
    <citation type="submission" date="2020-08" db="EMBL/GenBank/DDBJ databases">
        <title>Ramlibacter sp. GTP1 16S ribosomal RNA gene genome sequencing and assembly.</title>
        <authorList>
            <person name="Kang M."/>
        </authorList>
    </citation>
    <scope>NUCLEOTIDE SEQUENCE</scope>
    <source>
        <strain evidence="6">GTP1</strain>
    </source>
</reference>
<keyword evidence="2" id="KW-0479">Metal-binding</keyword>
<evidence type="ECO:0000313" key="7">
    <source>
        <dbReference type="Proteomes" id="UP000596827"/>
    </source>
</evidence>
<dbReference type="GO" id="GO:0019239">
    <property type="term" value="F:deaminase activity"/>
    <property type="evidence" value="ECO:0007669"/>
    <property type="project" value="TreeGrafter"/>
</dbReference>
<dbReference type="AlphaFoldDB" id="A0A923S332"/>
<dbReference type="NCBIfam" id="TIGR02022">
    <property type="entry name" value="hutF"/>
    <property type="match status" value="1"/>
</dbReference>
<dbReference type="PANTHER" id="PTHR11271:SF48">
    <property type="entry name" value="AMIDOHYDROLASE-RELATED DOMAIN-CONTAINING PROTEIN"/>
    <property type="match status" value="1"/>
</dbReference>
<dbReference type="GO" id="GO:0005829">
    <property type="term" value="C:cytosol"/>
    <property type="evidence" value="ECO:0007669"/>
    <property type="project" value="TreeGrafter"/>
</dbReference>
<dbReference type="SUPFAM" id="SSF51338">
    <property type="entry name" value="Composite domain of metallo-dependent hydrolases"/>
    <property type="match status" value="1"/>
</dbReference>
<evidence type="ECO:0000259" key="5">
    <source>
        <dbReference type="Pfam" id="PF01979"/>
    </source>
</evidence>
<protein>
    <submittedName>
        <fullName evidence="6">Formimidoylglutamate deiminase</fullName>
        <ecNumber evidence="6">3.5.3.13</ecNumber>
    </submittedName>
</protein>
<evidence type="ECO:0000313" key="6">
    <source>
        <dbReference type="EMBL" id="MBC5766114.1"/>
    </source>
</evidence>
<dbReference type="NCBIfam" id="NF006681">
    <property type="entry name" value="PRK09229.1-2"/>
    <property type="match status" value="1"/>
</dbReference>
<comment type="cofactor">
    <cofactor evidence="1">
        <name>Zn(2+)</name>
        <dbReference type="ChEBI" id="CHEBI:29105"/>
    </cofactor>
</comment>
<evidence type="ECO:0000256" key="1">
    <source>
        <dbReference type="ARBA" id="ARBA00001947"/>
    </source>
</evidence>
<comment type="caution">
    <text evidence="6">The sequence shown here is derived from an EMBL/GenBank/DDBJ whole genome shotgun (WGS) entry which is preliminary data.</text>
</comment>
<dbReference type="PANTHER" id="PTHR11271">
    <property type="entry name" value="GUANINE DEAMINASE"/>
    <property type="match status" value="1"/>
</dbReference>
<keyword evidence="7" id="KW-1185">Reference proteome</keyword>
<dbReference type="NCBIfam" id="NF006684">
    <property type="entry name" value="PRK09229.1-5"/>
    <property type="match status" value="1"/>
</dbReference>
<feature type="domain" description="Amidohydrolase-related" evidence="5">
    <location>
        <begin position="51"/>
        <end position="431"/>
    </location>
</feature>
<evidence type="ECO:0000256" key="3">
    <source>
        <dbReference type="ARBA" id="ARBA00022801"/>
    </source>
</evidence>
<dbReference type="EMBL" id="JACORU010000006">
    <property type="protein sequence ID" value="MBC5766114.1"/>
    <property type="molecule type" value="Genomic_DNA"/>
</dbReference>
<dbReference type="InterPro" id="IPR011059">
    <property type="entry name" value="Metal-dep_hydrolase_composite"/>
</dbReference>